<feature type="compositionally biased region" description="Polar residues" evidence="1">
    <location>
        <begin position="128"/>
        <end position="141"/>
    </location>
</feature>
<feature type="region of interest" description="Disordered" evidence="1">
    <location>
        <begin position="128"/>
        <end position="171"/>
    </location>
</feature>
<organism evidence="3 5">
    <name type="scientific">Parascaris univalens</name>
    <name type="common">Nematode worm</name>
    <dbReference type="NCBI Taxonomy" id="6257"/>
    <lineage>
        <taxon>Eukaryota</taxon>
        <taxon>Metazoa</taxon>
        <taxon>Ecdysozoa</taxon>
        <taxon>Nematoda</taxon>
        <taxon>Chromadorea</taxon>
        <taxon>Rhabditida</taxon>
        <taxon>Spirurina</taxon>
        <taxon>Ascaridomorpha</taxon>
        <taxon>Ascaridoidea</taxon>
        <taxon>Ascarididae</taxon>
        <taxon>Parascaris</taxon>
    </lineage>
</organism>
<dbReference type="WBParaSite" id="PgB10_g069_t03">
    <property type="protein sequence ID" value="PgB10_g069_t03"/>
    <property type="gene ID" value="PgB10_g069"/>
</dbReference>
<accession>A0A914ZNA3</accession>
<protein>
    <submittedName>
        <fullName evidence="4 5">Uncharacterized protein</fullName>
    </submittedName>
</protein>
<dbReference type="AlphaFoldDB" id="A0A914ZNA3"/>
<reference evidence="4 5" key="1">
    <citation type="submission" date="2022-11" db="UniProtKB">
        <authorList>
            <consortium name="WormBaseParasite"/>
        </authorList>
    </citation>
    <scope>IDENTIFICATION</scope>
</reference>
<evidence type="ECO:0000256" key="2">
    <source>
        <dbReference type="SAM" id="Phobius"/>
    </source>
</evidence>
<evidence type="ECO:0000256" key="1">
    <source>
        <dbReference type="SAM" id="MobiDB-lite"/>
    </source>
</evidence>
<name>A0A914ZNA3_PARUN</name>
<dbReference type="WBParaSite" id="PgB10_g069_t02">
    <property type="protein sequence ID" value="PgB10_g069_t02"/>
    <property type="gene ID" value="PgB10_g069"/>
</dbReference>
<keyword evidence="3" id="KW-1185">Reference proteome</keyword>
<proteinExistence type="predicted"/>
<evidence type="ECO:0000313" key="4">
    <source>
        <dbReference type="WBParaSite" id="PgB10_g069_t02"/>
    </source>
</evidence>
<dbReference type="Proteomes" id="UP000887569">
    <property type="component" value="Unplaced"/>
</dbReference>
<keyword evidence="2" id="KW-1133">Transmembrane helix</keyword>
<evidence type="ECO:0000313" key="3">
    <source>
        <dbReference type="Proteomes" id="UP000887569"/>
    </source>
</evidence>
<feature type="transmembrane region" description="Helical" evidence="2">
    <location>
        <begin position="6"/>
        <end position="25"/>
    </location>
</feature>
<sequence length="310" mass="33488">MNELIETLWLAMAPAIVVSTLVVICDRKQPRAKKEKIKQAESSTEDKRYQSTSLQSAVISESLKSKEAIAAPEDRSDLKSVEQLGETKKNATIVGTATTVLKTSILECPAPYGGADGNINSETSTLLRTPTTRQMEPNAPQQDAEETADRPEATKVPPPPPSPHTDGGHGVPEIAITQVTIMPYNIQTAVPQAPQTIRKKEITKAVVARSVPQLSQAKERDAQDAISLVNPTQYGVQTDRKSICATQYISTDSPCDRQVNEMQATTTAHGAEVQRGIQLENVARSTVTTQVIPQVSLLPQVTACSNVVQQ</sequence>
<keyword evidence="2" id="KW-0472">Membrane</keyword>
<evidence type="ECO:0000313" key="5">
    <source>
        <dbReference type="WBParaSite" id="PgB10_g069_t03"/>
    </source>
</evidence>
<keyword evidence="2" id="KW-0812">Transmembrane</keyword>
<feature type="region of interest" description="Disordered" evidence="1">
    <location>
        <begin position="35"/>
        <end position="54"/>
    </location>
</feature>